<dbReference type="Gene3D" id="3.30.360.10">
    <property type="entry name" value="Dihydrodipicolinate Reductase, domain 2"/>
    <property type="match status" value="1"/>
</dbReference>
<dbReference type="InterPro" id="IPR006311">
    <property type="entry name" value="TAT_signal"/>
</dbReference>
<feature type="domain" description="Gfo/Idh/MocA-like oxidoreductase bacterial type C-terminal" evidence="3">
    <location>
        <begin position="207"/>
        <end position="301"/>
    </location>
</feature>
<evidence type="ECO:0000256" key="1">
    <source>
        <dbReference type="SAM" id="SignalP"/>
    </source>
</evidence>
<keyword evidence="5" id="KW-1185">Reference proteome</keyword>
<keyword evidence="4" id="KW-0560">Oxidoreductase</keyword>
<dbReference type="AlphaFoldDB" id="A0A517Y471"/>
<dbReference type="InterPro" id="IPR000683">
    <property type="entry name" value="Gfo/Idh/MocA-like_OxRdtase_N"/>
</dbReference>
<dbReference type="InterPro" id="IPR036291">
    <property type="entry name" value="NAD(P)-bd_dom_sf"/>
</dbReference>
<dbReference type="GO" id="GO:0000166">
    <property type="term" value="F:nucleotide binding"/>
    <property type="evidence" value="ECO:0007669"/>
    <property type="project" value="InterPro"/>
</dbReference>
<dbReference type="EC" id="1.1.99.28" evidence="4"/>
<name>A0A517Y471_9BACT</name>
<dbReference type="KEGG" id="aagg:ETAA8_01100"/>
<dbReference type="RefSeq" id="WP_145083311.1">
    <property type="nucleotide sequence ID" value="NZ_CP036274.1"/>
</dbReference>
<dbReference type="InterPro" id="IPR043906">
    <property type="entry name" value="Gfo/Idh/MocA_OxRdtase_bact_C"/>
</dbReference>
<dbReference type="InterPro" id="IPR050463">
    <property type="entry name" value="Gfo/Idh/MocA_oxidrdct_glycsds"/>
</dbReference>
<dbReference type="Gene3D" id="3.40.50.720">
    <property type="entry name" value="NAD(P)-binding Rossmann-like Domain"/>
    <property type="match status" value="1"/>
</dbReference>
<dbReference type="Proteomes" id="UP000315017">
    <property type="component" value="Chromosome"/>
</dbReference>
<dbReference type="SUPFAM" id="SSF55347">
    <property type="entry name" value="Glyceraldehyde-3-phosphate dehydrogenase-like, C-terminal domain"/>
    <property type="match status" value="1"/>
</dbReference>
<dbReference type="SUPFAM" id="SSF51735">
    <property type="entry name" value="NAD(P)-binding Rossmann-fold domains"/>
    <property type="match status" value="1"/>
</dbReference>
<evidence type="ECO:0000259" key="2">
    <source>
        <dbReference type="Pfam" id="PF01408"/>
    </source>
</evidence>
<feature type="domain" description="Gfo/Idh/MocA-like oxidoreductase bacterial type C-terminal" evidence="3">
    <location>
        <begin position="398"/>
        <end position="468"/>
    </location>
</feature>
<keyword evidence="1" id="KW-0732">Signal</keyword>
<reference evidence="4 5" key="1">
    <citation type="submission" date="2019-02" db="EMBL/GenBank/DDBJ databases">
        <title>Deep-cultivation of Planctomycetes and their phenomic and genomic characterization uncovers novel biology.</title>
        <authorList>
            <person name="Wiegand S."/>
            <person name="Jogler M."/>
            <person name="Boedeker C."/>
            <person name="Pinto D."/>
            <person name="Vollmers J."/>
            <person name="Rivas-Marin E."/>
            <person name="Kohn T."/>
            <person name="Peeters S.H."/>
            <person name="Heuer A."/>
            <person name="Rast P."/>
            <person name="Oberbeckmann S."/>
            <person name="Bunk B."/>
            <person name="Jeske O."/>
            <person name="Meyerdierks A."/>
            <person name="Storesund J.E."/>
            <person name="Kallscheuer N."/>
            <person name="Luecker S."/>
            <person name="Lage O.M."/>
            <person name="Pohl T."/>
            <person name="Merkel B.J."/>
            <person name="Hornburger P."/>
            <person name="Mueller R.-W."/>
            <person name="Bruemmer F."/>
            <person name="Labrenz M."/>
            <person name="Spormann A.M."/>
            <person name="Op den Camp H."/>
            <person name="Overmann J."/>
            <person name="Amann R."/>
            <person name="Jetten M.S.M."/>
            <person name="Mascher T."/>
            <person name="Medema M.H."/>
            <person name="Devos D.P."/>
            <person name="Kaster A.-K."/>
            <person name="Ovreas L."/>
            <person name="Rohde M."/>
            <person name="Galperin M.Y."/>
            <person name="Jogler C."/>
        </authorList>
    </citation>
    <scope>NUCLEOTIDE SEQUENCE [LARGE SCALE GENOMIC DNA]</scope>
    <source>
        <strain evidence="4 5">ETA_A8</strain>
    </source>
</reference>
<dbReference type="PANTHER" id="PTHR43818">
    <property type="entry name" value="BCDNA.GH03377"/>
    <property type="match status" value="1"/>
</dbReference>
<dbReference type="PANTHER" id="PTHR43818:SF5">
    <property type="entry name" value="OXIDOREDUCTASE FAMILY PROTEIN"/>
    <property type="match status" value="1"/>
</dbReference>
<proteinExistence type="predicted"/>
<evidence type="ECO:0000259" key="3">
    <source>
        <dbReference type="Pfam" id="PF19051"/>
    </source>
</evidence>
<dbReference type="OrthoDB" id="9788246at2"/>
<dbReference type="Pfam" id="PF01408">
    <property type="entry name" value="GFO_IDH_MocA"/>
    <property type="match status" value="1"/>
</dbReference>
<dbReference type="Pfam" id="PF19051">
    <property type="entry name" value="GFO_IDH_MocA_C2"/>
    <property type="match status" value="2"/>
</dbReference>
<gene>
    <name evidence="4" type="primary">gfo_1</name>
    <name evidence="4" type="ORF">ETAA8_01100</name>
</gene>
<feature type="signal peptide" evidence="1">
    <location>
        <begin position="1"/>
        <end position="24"/>
    </location>
</feature>
<evidence type="ECO:0000313" key="5">
    <source>
        <dbReference type="Proteomes" id="UP000315017"/>
    </source>
</evidence>
<organism evidence="4 5">
    <name type="scientific">Anatilimnocola aggregata</name>
    <dbReference type="NCBI Taxonomy" id="2528021"/>
    <lineage>
        <taxon>Bacteria</taxon>
        <taxon>Pseudomonadati</taxon>
        <taxon>Planctomycetota</taxon>
        <taxon>Planctomycetia</taxon>
        <taxon>Pirellulales</taxon>
        <taxon>Pirellulaceae</taxon>
        <taxon>Anatilimnocola</taxon>
    </lineage>
</organism>
<dbReference type="EMBL" id="CP036274">
    <property type="protein sequence ID" value="QDU25049.1"/>
    <property type="molecule type" value="Genomic_DNA"/>
</dbReference>
<accession>A0A517Y471</accession>
<dbReference type="GO" id="GO:0047061">
    <property type="term" value="F:glucose-fructose oxidoreductase activity"/>
    <property type="evidence" value="ECO:0007669"/>
    <property type="project" value="UniProtKB-EC"/>
</dbReference>
<feature type="domain" description="Gfo/Idh/MocA-like oxidoreductase N-terminal" evidence="2">
    <location>
        <begin position="34"/>
        <end position="165"/>
    </location>
</feature>
<sequence length="471" mass="52642" precursor="true">MNLSRRKFLISASVTTLCSVTATAEPARSANNIVRVGVIGTGVRGKYLIGNLPTSAQVTAICDCSQSRMASTLEPQGAFSSVLQSFRDNAAAKCTTHQDYRRMFDREKLDAVIVATPDHHHTLAAMLALQAGLDVYLEKPLTVCVREGRLLVDAVKKSGRVLQVGSQQRTMEVNRFACEFIRNGGLGKITKVELPCYPGPISDCSFPAETTPAGLNWDMFCGPTPVRPHNRQVWMKEDFKVGDLLWRGWDLFRDYSGHLMTNWGAHSVDMVQLALGRDDSGPVEVRTVKPESVQALAKLWKDKTPYKPTGVSESSSQRSGAERQLTDERRYWPVVMSYADGVELHFIHGPDFIRFYGERGTLKMRRNYFETDPPALIKNGPHADVDAKWRGAGHVARPHLENWLAAIRTETSLNAPVEVGHRTATICHLANLARELNRPLRWNPETEQFVADAEANHLLDRPRRKGFELPM</sequence>
<evidence type="ECO:0000313" key="4">
    <source>
        <dbReference type="EMBL" id="QDU25049.1"/>
    </source>
</evidence>
<dbReference type="PROSITE" id="PS51318">
    <property type="entry name" value="TAT"/>
    <property type="match status" value="1"/>
</dbReference>
<protein>
    <submittedName>
        <fullName evidence="4">Glucose--fructose oxidoreductase</fullName>
        <ecNumber evidence="4">1.1.99.28</ecNumber>
    </submittedName>
</protein>
<feature type="chain" id="PRO_5021779513" evidence="1">
    <location>
        <begin position="25"/>
        <end position="471"/>
    </location>
</feature>